<name>A0A561WWB0_9ACTN</name>
<dbReference type="AlphaFoldDB" id="A0A561WWB0"/>
<evidence type="ECO:0008006" key="3">
    <source>
        <dbReference type="Google" id="ProtNLM"/>
    </source>
</evidence>
<gene>
    <name evidence="1" type="ORF">FHX75_111299</name>
</gene>
<reference evidence="1 2" key="1">
    <citation type="submission" date="2019-06" db="EMBL/GenBank/DDBJ databases">
        <title>Sequencing the genomes of 1000 actinobacteria strains.</title>
        <authorList>
            <person name="Klenk H.-P."/>
        </authorList>
    </citation>
    <scope>NUCLEOTIDE SEQUENCE [LARGE SCALE GENOMIC DNA]</scope>
    <source>
        <strain evidence="1 2">DSM 102131</strain>
    </source>
</reference>
<evidence type="ECO:0000313" key="2">
    <source>
        <dbReference type="Proteomes" id="UP000319927"/>
    </source>
</evidence>
<dbReference type="Proteomes" id="UP000319927">
    <property type="component" value="Unassembled WGS sequence"/>
</dbReference>
<protein>
    <recommendedName>
        <fullName evidence="3">PIN domain-containing protein</fullName>
    </recommendedName>
</protein>
<evidence type="ECO:0000313" key="1">
    <source>
        <dbReference type="EMBL" id="TWG28148.1"/>
    </source>
</evidence>
<accession>A0A561WWB0</accession>
<proteinExistence type="predicted"/>
<dbReference type="EMBL" id="VIXA01000001">
    <property type="protein sequence ID" value="TWG28148.1"/>
    <property type="molecule type" value="Genomic_DNA"/>
</dbReference>
<keyword evidence="2" id="KW-1185">Reference proteome</keyword>
<comment type="caution">
    <text evidence="1">The sequence shown here is derived from an EMBL/GenBank/DDBJ whole genome shotgun (WGS) entry which is preliminary data.</text>
</comment>
<organism evidence="1 2">
    <name type="scientific">Micromonospora palomenae</name>
    <dbReference type="NCBI Taxonomy" id="1461247"/>
    <lineage>
        <taxon>Bacteria</taxon>
        <taxon>Bacillati</taxon>
        <taxon>Actinomycetota</taxon>
        <taxon>Actinomycetes</taxon>
        <taxon>Micromonosporales</taxon>
        <taxon>Micromonosporaceae</taxon>
        <taxon>Micromonospora</taxon>
    </lineage>
</organism>
<sequence>MLDTNLWSYLATETAADKLDATLAKAGHKVVVPPLMLREVLDTPDAAKRDATVRLMCHRAWKKLPSEIDLEAEQLTTEIRRLRPEWLRAIPKTDRLHSFRDYWSKVYWREAVQKTNEVIARKNASELGDKTAAEIARVQAANKAANASWPFAPVDFRVAALSAVTAEDHPNPDPGAKLGWPPDTPVLLWRVNTRDVWWYQLIRETGVAIMRGEDTTVTDFLGAYVDVRAMVSDRASFNRFFLFEMQPWRVSRQWWRGTLEIL</sequence>